<name>A0A2P9HEL6_9HYPH</name>
<protein>
    <submittedName>
        <fullName evidence="1">Uncharacterized protein</fullName>
    </submittedName>
</protein>
<accession>A0A2P9HEL6</accession>
<evidence type="ECO:0000313" key="1">
    <source>
        <dbReference type="EMBL" id="SPL62564.1"/>
    </source>
</evidence>
<gene>
    <name evidence="1" type="ORF">OHAE_5171</name>
</gene>
<sequence>MAGLQCVRYSQLHAAQGSDPFAVANDRNPSVVPLAGE</sequence>
<dbReference type="Proteomes" id="UP000246073">
    <property type="component" value="Unassembled WGS sequence"/>
</dbReference>
<dbReference type="EMBL" id="OOFM01000003">
    <property type="protein sequence ID" value="SPL62564.1"/>
    <property type="molecule type" value="Genomic_DNA"/>
</dbReference>
<organism evidence="1 2">
    <name type="scientific">Ochrobactrum soli</name>
    <dbReference type="NCBI Taxonomy" id="2448455"/>
    <lineage>
        <taxon>Bacteria</taxon>
        <taxon>Pseudomonadati</taxon>
        <taxon>Pseudomonadota</taxon>
        <taxon>Alphaproteobacteria</taxon>
        <taxon>Hyphomicrobiales</taxon>
        <taxon>Brucellaceae</taxon>
        <taxon>Brucella/Ochrobactrum group</taxon>
        <taxon>Ochrobactrum</taxon>
    </lineage>
</organism>
<evidence type="ECO:0000313" key="2">
    <source>
        <dbReference type="Proteomes" id="UP000246073"/>
    </source>
</evidence>
<proteinExistence type="predicted"/>
<dbReference type="AlphaFoldDB" id="A0A2P9HEL6"/>
<reference evidence="2" key="1">
    <citation type="submission" date="2017-12" db="EMBL/GenBank/DDBJ databases">
        <authorList>
            <person name="Diaz M."/>
        </authorList>
    </citation>
    <scope>NUCLEOTIDE SEQUENCE [LARGE SCALE GENOMIC DNA]</scope>
    <source>
        <strain evidence="2">FI11154</strain>
    </source>
</reference>